<dbReference type="Proteomes" id="UP001629288">
    <property type="component" value="Unassembled WGS sequence"/>
</dbReference>
<organism evidence="1 2">
    <name type="scientific">Paraburkholderia strydomiana</name>
    <dbReference type="NCBI Taxonomy" id="1245417"/>
    <lineage>
        <taxon>Bacteria</taxon>
        <taxon>Pseudomonadati</taxon>
        <taxon>Pseudomonadota</taxon>
        <taxon>Betaproteobacteria</taxon>
        <taxon>Burkholderiales</taxon>
        <taxon>Burkholderiaceae</taxon>
        <taxon>Paraburkholderia</taxon>
    </lineage>
</organism>
<keyword evidence="2" id="KW-1185">Reference proteome</keyword>
<protein>
    <submittedName>
        <fullName evidence="1">Uncharacterized protein</fullName>
    </submittedName>
</protein>
<comment type="caution">
    <text evidence="1">The sequence shown here is derived from an EMBL/GenBank/DDBJ whole genome shotgun (WGS) entry which is preliminary data.</text>
</comment>
<reference evidence="1 2" key="1">
    <citation type="journal article" date="2024" name="Chem. Sci.">
        <title>Discovery of megapolipeptins by genome mining of a Burkholderiales bacteria collection.</title>
        <authorList>
            <person name="Paulo B.S."/>
            <person name="Recchia M.J.J."/>
            <person name="Lee S."/>
            <person name="Fergusson C.H."/>
            <person name="Romanowski S.B."/>
            <person name="Hernandez A."/>
            <person name="Krull N."/>
            <person name="Liu D.Y."/>
            <person name="Cavanagh H."/>
            <person name="Bos A."/>
            <person name="Gray C.A."/>
            <person name="Murphy B.T."/>
            <person name="Linington R.G."/>
            <person name="Eustaquio A.S."/>
        </authorList>
    </citation>
    <scope>NUCLEOTIDE SEQUENCE [LARGE SCALE GENOMIC DNA]</scope>
    <source>
        <strain evidence="1 2">RL17-379-BIB-C</strain>
    </source>
</reference>
<name>A0ABW9BXQ2_9BURK</name>
<evidence type="ECO:0000313" key="1">
    <source>
        <dbReference type="EMBL" id="MFM0443658.1"/>
    </source>
</evidence>
<gene>
    <name evidence="1" type="ORF">PQR00_08670</name>
</gene>
<accession>A0ABW9BXQ2</accession>
<evidence type="ECO:0000313" key="2">
    <source>
        <dbReference type="Proteomes" id="UP001629288"/>
    </source>
</evidence>
<dbReference type="EMBL" id="JAQQDH010000002">
    <property type="protein sequence ID" value="MFM0443658.1"/>
    <property type="molecule type" value="Genomic_DNA"/>
</dbReference>
<proteinExistence type="predicted"/>
<dbReference type="RefSeq" id="WP_408128286.1">
    <property type="nucleotide sequence ID" value="NZ_JAQQDH010000002.1"/>
</dbReference>
<sequence>MNPGPLLDSAACTFAVGRYSVGTIQSSDQVLCKAGDSSNPGGSFFNFEMPQSVAQARIDNAVKPYWIDPVTGAKTAASPINSVISAQFPAGTTYYYGPVGTQGGVYLSGQNSIQIFIPNARAIGTFTPIKPLK</sequence>